<sequence length="610" mass="66387">MEREFARMSAEYNQGAGDSDWVVPKDPLLRNGDLSVMTVQGGNKNFLKPVGVSFSVIWSGGGGGKTERFDIHCAGPKPTIHALLDSLGHVTDLSGKLGRAYLVPEKGSKFEGEPNVGVPARSLDGGVFRICLYGDDGKHAAAQMVSAHTEQELVCKQRCAVYVTDPHKDCMTAAYALKKEEKADVEAVPLMVDVLPGETLLRALYRDARFNGAGVNRFVATKADDPDSGNQLLSPGAELHGSTVRLALAGEEQVTSEEAETARDPEGRVLSRCLAPFLIGRDLGEYTGEGSKAGGAGEGGDSGKQYWDMRRALQEVREDVDGFEVDKILADLQDELLRTDFDKRTNIAGGKIDVTGDAFELINMEKAVSEACEADPICKDGVPGEMQYSLVQHFNSVGVVGFQDAAIGGGFRLGSRYLLTCHHMVEAIREMVQRKDPSETDPPPLEQAHVEFHHYTDELQPMSYSRFLFKAEPVHEDPDTDFCILELQVAEDQSDLLQKHLPGLGSLLPPQDAPGEAEVTSSAGKVTKDDDNPAAVRTGEQVMFWRSGIPGFDRRGRLTVMSKGTRPMYKNSATTVMHYVTMTSLREQLYGLAGKGGVDETVVKDMFPLE</sequence>
<evidence type="ECO:0000256" key="1">
    <source>
        <dbReference type="SAM" id="MobiDB-lite"/>
    </source>
</evidence>
<dbReference type="OrthoDB" id="10034396at2759"/>
<evidence type="ECO:0000313" key="2">
    <source>
        <dbReference type="Proteomes" id="UP000515135"/>
    </source>
</evidence>
<gene>
    <name evidence="3" type="primary">LOC109462119</name>
</gene>
<proteinExistence type="predicted"/>
<dbReference type="Proteomes" id="UP000515135">
    <property type="component" value="Unplaced"/>
</dbReference>
<keyword evidence="2" id="KW-1185">Reference proteome</keyword>
<dbReference type="AlphaFoldDB" id="A0A6P4XQ23"/>
<feature type="region of interest" description="Disordered" evidence="1">
    <location>
        <begin position="504"/>
        <end position="533"/>
    </location>
</feature>
<accession>A0A6P4XQ23</accession>
<dbReference type="InterPro" id="IPR009003">
    <property type="entry name" value="Peptidase_S1_PA"/>
</dbReference>
<name>A0A6P4XQ23_BRABE</name>
<dbReference type="KEGG" id="bbel:109462119"/>
<protein>
    <submittedName>
        <fullName evidence="3">Uncharacterized protein LOC109462119</fullName>
    </submittedName>
</protein>
<evidence type="ECO:0000313" key="3">
    <source>
        <dbReference type="RefSeq" id="XP_019614178.1"/>
    </source>
</evidence>
<dbReference type="GeneID" id="109462119"/>
<reference evidence="3" key="1">
    <citation type="submission" date="2025-08" db="UniProtKB">
        <authorList>
            <consortium name="RefSeq"/>
        </authorList>
    </citation>
    <scope>IDENTIFICATION</scope>
    <source>
        <tissue evidence="3">Gonad</tissue>
    </source>
</reference>
<dbReference type="PANTHER" id="PTHR14389:SF3">
    <property type="entry name" value="PROTEIN FAM111A-LIKE"/>
    <property type="match status" value="1"/>
</dbReference>
<dbReference type="SUPFAM" id="SSF50494">
    <property type="entry name" value="Trypsin-like serine proteases"/>
    <property type="match status" value="1"/>
</dbReference>
<dbReference type="PANTHER" id="PTHR14389">
    <property type="entry name" value="SI:CH1073-475A24.1"/>
    <property type="match status" value="1"/>
</dbReference>
<organism evidence="2 3">
    <name type="scientific">Branchiostoma belcheri</name>
    <name type="common">Amphioxus</name>
    <dbReference type="NCBI Taxonomy" id="7741"/>
    <lineage>
        <taxon>Eukaryota</taxon>
        <taxon>Metazoa</taxon>
        <taxon>Chordata</taxon>
        <taxon>Cephalochordata</taxon>
        <taxon>Leptocardii</taxon>
        <taxon>Amphioxiformes</taxon>
        <taxon>Branchiostomatidae</taxon>
        <taxon>Branchiostoma</taxon>
    </lineage>
</organism>
<dbReference type="RefSeq" id="XP_019614178.1">
    <property type="nucleotide sequence ID" value="XM_019758619.1"/>
</dbReference>